<dbReference type="SUPFAM" id="SSF50978">
    <property type="entry name" value="WD40 repeat-like"/>
    <property type="match status" value="1"/>
</dbReference>
<dbReference type="FunFam" id="2.130.10.10:FF:000106">
    <property type="entry name" value="WD repeat domain 24"/>
    <property type="match status" value="1"/>
</dbReference>
<dbReference type="PROSITE" id="PS00678">
    <property type="entry name" value="WD_REPEATS_1"/>
    <property type="match status" value="1"/>
</dbReference>
<dbReference type="SUPFAM" id="SSF51197">
    <property type="entry name" value="Clavaminate synthase-like"/>
    <property type="match status" value="1"/>
</dbReference>
<feature type="region of interest" description="Disordered" evidence="30">
    <location>
        <begin position="554"/>
        <end position="574"/>
    </location>
</feature>
<evidence type="ECO:0000313" key="32">
    <source>
        <dbReference type="EMBL" id="KAG8506360.1"/>
    </source>
</evidence>
<comment type="pathway">
    <text evidence="5">Protein modification; protein ubiquitination.</text>
</comment>
<evidence type="ECO:0000256" key="14">
    <source>
        <dbReference type="ARBA" id="ARBA00022771"/>
    </source>
</evidence>
<keyword evidence="8" id="KW-0963">Cytoplasm</keyword>
<comment type="subcellular location">
    <subcellularLocation>
        <location evidence="3">Cytoplasm</location>
    </subcellularLocation>
    <subcellularLocation>
        <location evidence="2">Endoplasmic reticulum lumen</location>
    </subcellularLocation>
    <subcellularLocation>
        <location evidence="4">Lysosome membrane</location>
    </subcellularLocation>
</comment>
<dbReference type="EC" id="2.3.2.27" evidence="7"/>
<dbReference type="GO" id="GO:0034198">
    <property type="term" value="P:cellular response to amino acid starvation"/>
    <property type="evidence" value="ECO:0007669"/>
    <property type="project" value="TreeGrafter"/>
</dbReference>
<dbReference type="OrthoDB" id="60955at2759"/>
<evidence type="ECO:0000256" key="21">
    <source>
        <dbReference type="ARBA" id="ARBA00023228"/>
    </source>
</evidence>
<organism evidence="32 33">
    <name type="scientific">Galemys pyrenaicus</name>
    <name type="common">Iberian desman</name>
    <name type="synonym">Pyrenean desman</name>
    <dbReference type="NCBI Taxonomy" id="202257"/>
    <lineage>
        <taxon>Eukaryota</taxon>
        <taxon>Metazoa</taxon>
        <taxon>Chordata</taxon>
        <taxon>Craniata</taxon>
        <taxon>Vertebrata</taxon>
        <taxon>Euteleostomi</taxon>
        <taxon>Mammalia</taxon>
        <taxon>Eutheria</taxon>
        <taxon>Laurasiatheria</taxon>
        <taxon>Eulipotyphla</taxon>
        <taxon>Talpidae</taxon>
        <taxon>Galemys</taxon>
    </lineage>
</organism>
<evidence type="ECO:0000256" key="26">
    <source>
        <dbReference type="ARBA" id="ARBA00073472"/>
    </source>
</evidence>
<evidence type="ECO:0000256" key="24">
    <source>
        <dbReference type="ARBA" id="ARBA00062024"/>
    </source>
</evidence>
<evidence type="ECO:0000256" key="3">
    <source>
        <dbReference type="ARBA" id="ARBA00004496"/>
    </source>
</evidence>
<dbReference type="PROSITE" id="PS51184">
    <property type="entry name" value="JMJC"/>
    <property type="match status" value="1"/>
</dbReference>
<keyword evidence="13" id="KW-0677">Repeat</keyword>
<evidence type="ECO:0000256" key="2">
    <source>
        <dbReference type="ARBA" id="ARBA00004319"/>
    </source>
</evidence>
<evidence type="ECO:0000256" key="28">
    <source>
        <dbReference type="ARBA" id="ARBA00082908"/>
    </source>
</evidence>
<evidence type="ECO:0000256" key="10">
    <source>
        <dbReference type="ARBA" id="ARBA00022679"/>
    </source>
</evidence>
<feature type="region of interest" description="Disordered" evidence="30">
    <location>
        <begin position="1"/>
        <end position="38"/>
    </location>
</feature>
<dbReference type="GO" id="GO:0005788">
    <property type="term" value="C:endoplasmic reticulum lumen"/>
    <property type="evidence" value="ECO:0007669"/>
    <property type="project" value="UniProtKB-SubCell"/>
</dbReference>
<evidence type="ECO:0000256" key="12">
    <source>
        <dbReference type="ARBA" id="ARBA00022729"/>
    </source>
</evidence>
<evidence type="ECO:0000313" key="33">
    <source>
        <dbReference type="Proteomes" id="UP000700334"/>
    </source>
</evidence>
<dbReference type="InterPro" id="IPR019775">
    <property type="entry name" value="WD40_repeat_CS"/>
</dbReference>
<dbReference type="GO" id="GO:0016239">
    <property type="term" value="P:positive regulation of macroautophagy"/>
    <property type="evidence" value="ECO:0007669"/>
    <property type="project" value="TreeGrafter"/>
</dbReference>
<dbReference type="Gene3D" id="2.60.120.650">
    <property type="entry name" value="Cupin"/>
    <property type="match status" value="1"/>
</dbReference>
<dbReference type="SMART" id="SM00320">
    <property type="entry name" value="WD40"/>
    <property type="match status" value="6"/>
</dbReference>
<dbReference type="EMBL" id="JAGFMF010012160">
    <property type="protein sequence ID" value="KAG8506360.1"/>
    <property type="molecule type" value="Genomic_DNA"/>
</dbReference>
<feature type="non-terminal residue" evidence="32">
    <location>
        <position position="1114"/>
    </location>
</feature>
<dbReference type="GO" id="GO:0008270">
    <property type="term" value="F:zinc ion binding"/>
    <property type="evidence" value="ECO:0007669"/>
    <property type="project" value="UniProtKB-KW"/>
</dbReference>
<evidence type="ECO:0000256" key="18">
    <source>
        <dbReference type="ARBA" id="ARBA00023006"/>
    </source>
</evidence>
<dbReference type="InterPro" id="IPR041667">
    <property type="entry name" value="Cupin_8"/>
</dbReference>
<gene>
    <name evidence="32" type="ORF">J0S82_010277</name>
</gene>
<evidence type="ECO:0000256" key="5">
    <source>
        <dbReference type="ARBA" id="ARBA00004906"/>
    </source>
</evidence>
<evidence type="ECO:0000256" key="20">
    <source>
        <dbReference type="ARBA" id="ARBA00023180"/>
    </source>
</evidence>
<keyword evidence="10" id="KW-0808">Transferase</keyword>
<dbReference type="InterPro" id="IPR015943">
    <property type="entry name" value="WD40/YVTN_repeat-like_dom_sf"/>
</dbReference>
<evidence type="ECO:0000256" key="19">
    <source>
        <dbReference type="ARBA" id="ARBA00023136"/>
    </source>
</evidence>
<dbReference type="PROSITE" id="PS50082">
    <property type="entry name" value="WD_REPEATS_2"/>
    <property type="match status" value="2"/>
</dbReference>
<evidence type="ECO:0000256" key="17">
    <source>
        <dbReference type="ARBA" id="ARBA00022833"/>
    </source>
</evidence>
<dbReference type="AlphaFoldDB" id="A0A8J6DG29"/>
<dbReference type="GO" id="GO:0005765">
    <property type="term" value="C:lysosomal membrane"/>
    <property type="evidence" value="ECO:0007669"/>
    <property type="project" value="UniProtKB-SubCell"/>
</dbReference>
<keyword evidence="21" id="KW-0458">Lysosome</keyword>
<dbReference type="InterPro" id="IPR003347">
    <property type="entry name" value="JmjC_dom"/>
</dbReference>
<keyword evidence="19" id="KW-0472">Membrane</keyword>
<keyword evidence="20" id="KW-0325">Glycoprotein</keyword>
<proteinExistence type="inferred from homology"/>
<keyword evidence="9 29" id="KW-0853">WD repeat</keyword>
<dbReference type="InterPro" id="IPR036322">
    <property type="entry name" value="WD40_repeat_dom_sf"/>
</dbReference>
<dbReference type="InterPro" id="IPR037590">
    <property type="entry name" value="WDR24"/>
</dbReference>
<evidence type="ECO:0000256" key="22">
    <source>
        <dbReference type="ARBA" id="ARBA00040269"/>
    </source>
</evidence>
<evidence type="ECO:0000256" key="7">
    <source>
        <dbReference type="ARBA" id="ARBA00012483"/>
    </source>
</evidence>
<keyword evidence="11" id="KW-0479">Metal-binding</keyword>
<protein>
    <recommendedName>
        <fullName evidence="22">GATOR2 complex protein WDR24</fullName>
        <ecNumber evidence="7">2.3.2.27</ecNumber>
    </recommendedName>
    <alternativeName>
        <fullName evidence="26">JmjC domain-containing protein 8</fullName>
    </alternativeName>
    <alternativeName>
        <fullName evidence="28">Jumonji domain-containing protein 8</fullName>
    </alternativeName>
    <alternativeName>
        <fullName evidence="27">WD repeat-containing protein 24</fullName>
    </alternativeName>
</protein>
<comment type="similarity">
    <text evidence="6">Belongs to the WD repeat WDR24 family.</text>
</comment>
<comment type="subunit">
    <text evidence="25">Oligomer. Dimer. Interacts with PKM; regulates angiogenesis and metabolism.</text>
</comment>
<dbReference type="PROSITE" id="PS50294">
    <property type="entry name" value="WD_REPEATS_REGION"/>
    <property type="match status" value="1"/>
</dbReference>
<name>A0A8J6DG29_GALPY</name>
<dbReference type="FunFam" id="2.60.120.650:FF:000039">
    <property type="entry name" value="JmjC domain-containing protein 8"/>
    <property type="match status" value="1"/>
</dbReference>
<dbReference type="PANTHER" id="PTHR46200">
    <property type="entry name" value="GATOR COMPLEX PROTEIN WDR24"/>
    <property type="match status" value="1"/>
</dbReference>
<keyword evidence="17" id="KW-0862">Zinc</keyword>
<accession>A0A8J6DG29</accession>
<evidence type="ECO:0000256" key="15">
    <source>
        <dbReference type="ARBA" id="ARBA00022786"/>
    </source>
</evidence>
<dbReference type="Proteomes" id="UP000700334">
    <property type="component" value="Unassembled WGS sequence"/>
</dbReference>
<evidence type="ECO:0000256" key="1">
    <source>
        <dbReference type="ARBA" id="ARBA00000900"/>
    </source>
</evidence>
<dbReference type="Gene3D" id="2.130.10.10">
    <property type="entry name" value="YVTN repeat-like/Quinoprotein amine dehydrogenase"/>
    <property type="match status" value="1"/>
</dbReference>
<evidence type="ECO:0000259" key="31">
    <source>
        <dbReference type="PROSITE" id="PS51184"/>
    </source>
</evidence>
<evidence type="ECO:0000256" key="13">
    <source>
        <dbReference type="ARBA" id="ARBA00022737"/>
    </source>
</evidence>
<comment type="caution">
    <text evidence="32">The sequence shown here is derived from an EMBL/GenBank/DDBJ whole genome shotgun (WGS) entry which is preliminary data.</text>
</comment>
<evidence type="ECO:0000256" key="29">
    <source>
        <dbReference type="PROSITE-ProRule" id="PRU00221"/>
    </source>
</evidence>
<dbReference type="InterPro" id="IPR001680">
    <property type="entry name" value="WD40_rpt"/>
</dbReference>
<dbReference type="GO" id="GO:0005829">
    <property type="term" value="C:cytosol"/>
    <property type="evidence" value="ECO:0007669"/>
    <property type="project" value="TreeGrafter"/>
</dbReference>
<dbReference type="GO" id="GO:1904263">
    <property type="term" value="P:positive regulation of TORC1 signaling"/>
    <property type="evidence" value="ECO:0007669"/>
    <property type="project" value="TreeGrafter"/>
</dbReference>
<keyword evidence="33" id="KW-1185">Reference proteome</keyword>
<keyword evidence="15" id="KW-0833">Ubl conjugation pathway</keyword>
<evidence type="ECO:0000256" key="11">
    <source>
        <dbReference type="ARBA" id="ARBA00022723"/>
    </source>
</evidence>
<feature type="repeat" description="WD" evidence="29">
    <location>
        <begin position="241"/>
        <end position="283"/>
    </location>
</feature>
<comment type="subunit">
    <text evidence="24">Component of the GATOR2 subcomplex, composed of MIOS, SEC13, SEH1L, WDR24 and WDR59. The GATOR2 complex interacts with CASTOR1 and CASTOR2; the interaction is negatively regulated by arginine. The GATOR2 complex interacts with SESN1, SESN2 and SESN3; the interaction is negatively regulated by amino acids. SESN1, SESN2 and SESN3 convey leucine availability via direct interaction with SEH1L and WDR24.</text>
</comment>
<evidence type="ECO:0000256" key="23">
    <source>
        <dbReference type="ARBA" id="ARBA00046230"/>
    </source>
</evidence>
<comment type="function">
    <text evidence="23">Catalytic component of the GATOR2 complex, a multiprotein complex that acts as an activator of the amino acid-sensing branch of the mTORC1 signaling pathway. The GATOR2 complex indirectly activates mTORC1 through the inhibition of the GATOR1 subcomplex. GATOR2 probably acts as an E3 ubiquitin-protein ligase toward GATOR1. In the presence of abundant amino acids, the GATOR2 complex mediates ubiquitination of the NPRL2 core component of the GATOR1 complex, leading to GATOR1 inactivation. In the absence of amino acids, GATOR2 is inhibited, activating the GATOR1 complex. In addition to its role in regulation of the mTORC1 complex, promotes the acidification of lysosomes and facilitates autophagic flux. Within the GATOR2 complex, WDR24 constitutes the catalytic subunit that mediates 'Lys-6'-linked ubiquitination of NPRL2.</text>
</comment>
<reference evidence="32" key="1">
    <citation type="journal article" date="2021" name="Evol. Appl.">
        <title>The genome of the Pyrenean desman and the effects of bottlenecks and inbreeding on the genomic landscape of an endangered species.</title>
        <authorList>
            <person name="Escoda L."/>
            <person name="Castresana J."/>
        </authorList>
    </citation>
    <scope>NUCLEOTIDE SEQUENCE</scope>
    <source>
        <strain evidence="32">IBE-C5619</strain>
    </source>
</reference>
<keyword evidence="12" id="KW-0732">Signal</keyword>
<dbReference type="GO" id="GO:0061700">
    <property type="term" value="C:GATOR2 complex"/>
    <property type="evidence" value="ECO:0007669"/>
    <property type="project" value="TreeGrafter"/>
</dbReference>
<evidence type="ECO:0000256" key="16">
    <source>
        <dbReference type="ARBA" id="ARBA00022824"/>
    </source>
</evidence>
<dbReference type="CDD" id="cd16693">
    <property type="entry name" value="mRING-H2-C3H3C2_WDR24"/>
    <property type="match status" value="1"/>
</dbReference>
<feature type="region of interest" description="Disordered" evidence="30">
    <location>
        <begin position="644"/>
        <end position="666"/>
    </location>
</feature>
<keyword evidence="18" id="KW-0072">Autophagy</keyword>
<dbReference type="GO" id="GO:0006914">
    <property type="term" value="P:autophagy"/>
    <property type="evidence" value="ECO:0007669"/>
    <property type="project" value="UniProtKB-KW"/>
</dbReference>
<evidence type="ECO:0000256" key="6">
    <source>
        <dbReference type="ARBA" id="ARBA00008134"/>
    </source>
</evidence>
<feature type="domain" description="JmjC" evidence="31">
    <location>
        <begin position="981"/>
        <end position="1114"/>
    </location>
</feature>
<evidence type="ECO:0000256" key="9">
    <source>
        <dbReference type="ARBA" id="ARBA00022574"/>
    </source>
</evidence>
<feature type="repeat" description="WD" evidence="29">
    <location>
        <begin position="154"/>
        <end position="196"/>
    </location>
</feature>
<dbReference type="PANTHER" id="PTHR46200:SF1">
    <property type="entry name" value="GATOR COMPLEX PROTEIN WDR24"/>
    <property type="match status" value="1"/>
</dbReference>
<keyword evidence="16" id="KW-0256">Endoplasmic reticulum</keyword>
<keyword evidence="14" id="KW-0863">Zinc-finger</keyword>
<evidence type="ECO:0000256" key="27">
    <source>
        <dbReference type="ARBA" id="ARBA00075779"/>
    </source>
</evidence>
<evidence type="ECO:0000256" key="8">
    <source>
        <dbReference type="ARBA" id="ARBA00022490"/>
    </source>
</evidence>
<evidence type="ECO:0000256" key="4">
    <source>
        <dbReference type="ARBA" id="ARBA00004656"/>
    </source>
</evidence>
<evidence type="ECO:0000256" key="25">
    <source>
        <dbReference type="ARBA" id="ARBA00065919"/>
    </source>
</evidence>
<dbReference type="Pfam" id="PF13621">
    <property type="entry name" value="Cupin_8"/>
    <property type="match status" value="1"/>
</dbReference>
<evidence type="ECO:0000256" key="30">
    <source>
        <dbReference type="SAM" id="MobiDB-lite"/>
    </source>
</evidence>
<sequence>PPVTSGLVRCRPLSRPEPCGNPALRRSEPPGPPPSRAAMEKMSRVTTALGSTALTGRTMHCHLDAPANAISVCRDAAQVVVAGRSIFKIYAIEEEQFVEKLNLRVGRKPSLNLSCADVVWHQIDENLLATAATNGVVVTWNLGRPSRNKQDQLFTEHKRTVNKVCFHPTEAHVLLSGSQDGFMKCFDLRRKDSVSTFSGQSESVRDVQFSIRDYFTFAATFENGNVQLWDIRRPDRCERMFTAHNGPVFCCDWHPDDRGWLATGGRDKMVKVWDVTTHRAKEVHCVQTIASVARVKWRPECRHHLATCSMMVDHNIYVWDVRRPFVPAAMFEEHRDVTTGIAWRHPHDPSFLLSGSKDSTLCQHLFRDASQPVERANPEGLCYGLFGDLAFAAKESLVAAESGRKPYAGDRRHPIFFKRRPDPAEPFSGLASSALNVFETEPGGGSMSWFVDTAERYALAGRPLAELCDHNAKVARELSRNQVAQTWTMLRIIYCSPGPVPATSLNHSVGKGSACGLQLVNSFNLKDVTPGLGSESRLDRSKGDTRSEAALLDSSATLITNEDNEETEGSDVPADYLLGDVEGEEDELYLLDPEHAHCEWAGRGGAGATAGSDPRVLPLPTAEEPEYVLPQEAFPLRHEIVDTPPGPEHLQDKAESPHVSGSEAEAASLAPADPCFSLISVSHALHDSRLPPDFFSSLVCDMLRFYAEQGDVQMAVSVLVVLGERVRRDIDEQTQVCGCWEPAQPRPGAPPELSPVCPQEHWYTSYIDLLQRFCLWNVSNEVVKLSTSRAVSCLNQASTTLHVNCSHCKRPMSSRGWVCDRCHRCASMCAVCHHVVKGLFVWCQGCSHGGHLQHIMKWLEGSSHCPAGCGHLCEQGRDPGAPAAVALAEEQRCTVERRPDLTYADFVQHYAFSRPVVLTGLTDNSRFRALCSRERLLASFGDRVVRLSTANTYSYQKVDLLFQEYVDQLLQPQDPTLLGNDTLYFFGDNNFTEWAPLFQHYSPPPFGLLGTTAAYSFGIAGAGSGVPFHWHGPGFSEVIYGRKRWFLYPPERTPEFHPNKTTLAWFQDTYPALALSERPLECTVRAGEVLYFPDRWWHATLNLDTSVFISTFLS</sequence>
<dbReference type="Pfam" id="PF00400">
    <property type="entry name" value="WD40"/>
    <property type="match status" value="2"/>
</dbReference>
<dbReference type="GO" id="GO:0061630">
    <property type="term" value="F:ubiquitin protein ligase activity"/>
    <property type="evidence" value="ECO:0007669"/>
    <property type="project" value="UniProtKB-EC"/>
</dbReference>
<comment type="catalytic activity">
    <reaction evidence="1">
        <text>S-ubiquitinyl-[E2 ubiquitin-conjugating enzyme]-L-cysteine + [acceptor protein]-L-lysine = [E2 ubiquitin-conjugating enzyme]-L-cysteine + N(6)-ubiquitinyl-[acceptor protein]-L-lysine.</text>
        <dbReference type="EC" id="2.3.2.27"/>
    </reaction>
</comment>